<protein>
    <submittedName>
        <fullName evidence="1">Uncharacterized protein</fullName>
    </submittedName>
</protein>
<organism evidence="1 2">
    <name type="scientific">Oesophagostomum dentatum</name>
    <name type="common">Nodular worm</name>
    <dbReference type="NCBI Taxonomy" id="61180"/>
    <lineage>
        <taxon>Eukaryota</taxon>
        <taxon>Metazoa</taxon>
        <taxon>Ecdysozoa</taxon>
        <taxon>Nematoda</taxon>
        <taxon>Chromadorea</taxon>
        <taxon>Rhabditida</taxon>
        <taxon>Rhabditina</taxon>
        <taxon>Rhabditomorpha</taxon>
        <taxon>Strongyloidea</taxon>
        <taxon>Strongylidae</taxon>
        <taxon>Oesophagostomum</taxon>
    </lineage>
</organism>
<reference evidence="1 2" key="1">
    <citation type="submission" date="2014-03" db="EMBL/GenBank/DDBJ databases">
        <title>Draft genome of the hookworm Oesophagostomum dentatum.</title>
        <authorList>
            <person name="Mitreva M."/>
        </authorList>
    </citation>
    <scope>NUCLEOTIDE SEQUENCE [LARGE SCALE GENOMIC DNA]</scope>
    <source>
        <strain evidence="1 2">OD-Hann</strain>
    </source>
</reference>
<keyword evidence="2" id="KW-1185">Reference proteome</keyword>
<sequence>MTAKDKARRQAGYYPQYSYSYPQYSYSYSYPTYYSQPTYYRQPNYNYGSYYAQYPQYQYRSPYYRQAPSYNYNSYYSGYYNNYNNYNGYYSGGGLQMDKWGNRYAMIGNFRINVTCMHRGCPGK</sequence>
<dbReference type="Proteomes" id="UP000053660">
    <property type="component" value="Unassembled WGS sequence"/>
</dbReference>
<name>A0A0B1RXE1_OESDE</name>
<dbReference type="AlphaFoldDB" id="A0A0B1RXE1"/>
<accession>A0A0B1RXE1</accession>
<proteinExistence type="predicted"/>
<evidence type="ECO:0000313" key="2">
    <source>
        <dbReference type="Proteomes" id="UP000053660"/>
    </source>
</evidence>
<dbReference type="OrthoDB" id="5875494at2759"/>
<gene>
    <name evidence="1" type="ORF">OESDEN_24719</name>
</gene>
<dbReference type="EMBL" id="KN612521">
    <property type="protein sequence ID" value="KHJ75665.1"/>
    <property type="molecule type" value="Genomic_DNA"/>
</dbReference>
<evidence type="ECO:0000313" key="1">
    <source>
        <dbReference type="EMBL" id="KHJ75665.1"/>
    </source>
</evidence>